<evidence type="ECO:0000256" key="4">
    <source>
        <dbReference type="ARBA" id="ARBA00022771"/>
    </source>
</evidence>
<dbReference type="EMBL" id="GANO01004483">
    <property type="protein sequence ID" value="JAB55388.1"/>
    <property type="molecule type" value="mRNA"/>
</dbReference>
<reference evidence="14" key="1">
    <citation type="journal article" date="2014" name="Insect Biochem. Mol. Biol.">
        <title>An insight into the sialome of the frog biting fly, Corethrella appendiculata.</title>
        <authorList>
            <person name="Ribeiro J.M.C."/>
            <person name="Chagas A.C."/>
            <person name="Pham V.M."/>
            <person name="Lounibos L.P."/>
            <person name="Calvo E."/>
        </authorList>
    </citation>
    <scope>NUCLEOTIDE SEQUENCE</scope>
    <source>
        <tissue evidence="14">Salivary glands</tissue>
    </source>
</reference>
<dbReference type="InterPro" id="IPR016197">
    <property type="entry name" value="Chromo-like_dom_sf"/>
</dbReference>
<feature type="domain" description="C2H2-type" evidence="11">
    <location>
        <begin position="498"/>
        <end position="523"/>
    </location>
</feature>
<name>U5ET92_9DIPT</name>
<feature type="region of interest" description="Disordered" evidence="10">
    <location>
        <begin position="591"/>
        <end position="613"/>
    </location>
</feature>
<feature type="region of interest" description="Disordered" evidence="10">
    <location>
        <begin position="112"/>
        <end position="167"/>
    </location>
</feature>
<dbReference type="GO" id="GO:0005634">
    <property type="term" value="C:nucleus"/>
    <property type="evidence" value="ECO:0007669"/>
    <property type="project" value="UniProtKB-SubCell"/>
</dbReference>
<dbReference type="InterPro" id="IPR013083">
    <property type="entry name" value="Znf_RING/FYVE/PHD"/>
</dbReference>
<dbReference type="Gene3D" id="3.30.890.10">
    <property type="entry name" value="Methyl-cpg-binding Protein 2, Chain A"/>
    <property type="match status" value="1"/>
</dbReference>
<dbReference type="InterPro" id="IPR002999">
    <property type="entry name" value="Tudor"/>
</dbReference>
<dbReference type="Gene3D" id="6.20.210.20">
    <property type="entry name" value="THAP domain"/>
    <property type="match status" value="1"/>
</dbReference>
<dbReference type="PANTHER" id="PTHR15856:SF51">
    <property type="entry name" value="MBD-R2"/>
    <property type="match status" value="1"/>
</dbReference>
<keyword evidence="3" id="KW-0677">Repeat</keyword>
<keyword evidence="6 9" id="KW-0238">DNA-binding</keyword>
<dbReference type="InterPro" id="IPR043449">
    <property type="entry name" value="PHF20-like"/>
</dbReference>
<proteinExistence type="evidence at transcript level"/>
<dbReference type="Pfam" id="PF05485">
    <property type="entry name" value="THAP"/>
    <property type="match status" value="1"/>
</dbReference>
<dbReference type="SMART" id="SM00692">
    <property type="entry name" value="DM3"/>
    <property type="match status" value="1"/>
</dbReference>
<dbReference type="SUPFAM" id="SSF57903">
    <property type="entry name" value="FYVE/PHD zinc finger"/>
    <property type="match status" value="1"/>
</dbReference>
<keyword evidence="2" id="KW-0479">Metal-binding</keyword>
<evidence type="ECO:0000256" key="2">
    <source>
        <dbReference type="ARBA" id="ARBA00022723"/>
    </source>
</evidence>
<dbReference type="GO" id="GO:0044545">
    <property type="term" value="C:NSL complex"/>
    <property type="evidence" value="ECO:0007669"/>
    <property type="project" value="TreeGrafter"/>
</dbReference>
<dbReference type="CDD" id="cd01396">
    <property type="entry name" value="MeCP2_MBD"/>
    <property type="match status" value="1"/>
</dbReference>
<dbReference type="SUPFAM" id="SSF54160">
    <property type="entry name" value="Chromo domain-like"/>
    <property type="match status" value="1"/>
</dbReference>
<evidence type="ECO:0000259" key="13">
    <source>
        <dbReference type="PROSITE" id="PS50982"/>
    </source>
</evidence>
<dbReference type="SMART" id="SM00355">
    <property type="entry name" value="ZnF_C2H2"/>
    <property type="match status" value="1"/>
</dbReference>
<organism evidence="14">
    <name type="scientific">Corethrella appendiculata</name>
    <dbReference type="NCBI Taxonomy" id="1370023"/>
    <lineage>
        <taxon>Eukaryota</taxon>
        <taxon>Metazoa</taxon>
        <taxon>Ecdysozoa</taxon>
        <taxon>Arthropoda</taxon>
        <taxon>Hexapoda</taxon>
        <taxon>Insecta</taxon>
        <taxon>Pterygota</taxon>
        <taxon>Neoptera</taxon>
        <taxon>Endopterygota</taxon>
        <taxon>Diptera</taxon>
        <taxon>Nematocera</taxon>
        <taxon>Culicoidea</taxon>
        <taxon>Chaoboridae</taxon>
        <taxon>Corethrella</taxon>
    </lineage>
</organism>
<dbReference type="InterPro" id="IPR011011">
    <property type="entry name" value="Znf_FYVE_PHD"/>
</dbReference>
<dbReference type="SUPFAM" id="SSF63748">
    <property type="entry name" value="Tudor/PWWP/MBT"/>
    <property type="match status" value="1"/>
</dbReference>
<dbReference type="GO" id="GO:0008270">
    <property type="term" value="F:zinc ion binding"/>
    <property type="evidence" value="ECO:0007669"/>
    <property type="project" value="UniProtKB-KW"/>
</dbReference>
<dbReference type="PROSITE" id="PS50950">
    <property type="entry name" value="ZF_THAP"/>
    <property type="match status" value="1"/>
</dbReference>
<keyword evidence="5" id="KW-0862">Zinc</keyword>
<evidence type="ECO:0000256" key="8">
    <source>
        <dbReference type="PROSITE-ProRule" id="PRU00042"/>
    </source>
</evidence>
<keyword evidence="7" id="KW-0539">Nucleus</keyword>
<evidence type="ECO:0000256" key="6">
    <source>
        <dbReference type="ARBA" id="ARBA00023125"/>
    </source>
</evidence>
<dbReference type="SUPFAM" id="SSF57716">
    <property type="entry name" value="Glucocorticoid receptor-like (DNA-binding domain)"/>
    <property type="match status" value="1"/>
</dbReference>
<dbReference type="PROSITE" id="PS50982">
    <property type="entry name" value="MBD"/>
    <property type="match status" value="1"/>
</dbReference>
<evidence type="ECO:0000259" key="11">
    <source>
        <dbReference type="PROSITE" id="PS50157"/>
    </source>
</evidence>
<dbReference type="PROSITE" id="PS00028">
    <property type="entry name" value="ZINC_FINGER_C2H2_1"/>
    <property type="match status" value="1"/>
</dbReference>
<evidence type="ECO:0000256" key="7">
    <source>
        <dbReference type="ARBA" id="ARBA00023242"/>
    </source>
</evidence>
<dbReference type="InterPro" id="IPR019786">
    <property type="entry name" value="Zinc_finger_PHD-type_CS"/>
</dbReference>
<feature type="domain" description="THAP-type" evidence="12">
    <location>
        <begin position="1"/>
        <end position="85"/>
    </location>
</feature>
<dbReference type="InterPro" id="IPR001965">
    <property type="entry name" value="Znf_PHD"/>
</dbReference>
<feature type="compositionally biased region" description="Polar residues" evidence="10">
    <location>
        <begin position="114"/>
        <end position="125"/>
    </location>
</feature>
<dbReference type="PROSITE" id="PS01359">
    <property type="entry name" value="ZF_PHD_1"/>
    <property type="match status" value="1"/>
</dbReference>
<evidence type="ECO:0000256" key="3">
    <source>
        <dbReference type="ARBA" id="ARBA00022737"/>
    </source>
</evidence>
<evidence type="ECO:0000256" key="9">
    <source>
        <dbReference type="PROSITE-ProRule" id="PRU00309"/>
    </source>
</evidence>
<dbReference type="InterPro" id="IPR006612">
    <property type="entry name" value="THAP_Znf"/>
</dbReference>
<dbReference type="Pfam" id="PF01429">
    <property type="entry name" value="MBD"/>
    <property type="match status" value="1"/>
</dbReference>
<feature type="domain" description="MBD" evidence="13">
    <location>
        <begin position="372"/>
        <end position="441"/>
    </location>
</feature>
<dbReference type="InterPro" id="IPR016177">
    <property type="entry name" value="DNA-bd_dom_sf"/>
</dbReference>
<dbReference type="AlphaFoldDB" id="U5ET92"/>
<dbReference type="Gene3D" id="3.30.40.10">
    <property type="entry name" value="Zinc/RING finger domain, C3HC4 (zinc finger)"/>
    <property type="match status" value="1"/>
</dbReference>
<keyword evidence="4 8" id="KW-0863">Zinc-finger</keyword>
<dbReference type="PROSITE" id="PS50157">
    <property type="entry name" value="ZINC_FINGER_C2H2_2"/>
    <property type="match status" value="1"/>
</dbReference>
<dbReference type="CDD" id="cd20386">
    <property type="entry name" value="Tudor_PHF20-like"/>
    <property type="match status" value="1"/>
</dbReference>
<dbReference type="InterPro" id="IPR013087">
    <property type="entry name" value="Znf_C2H2_type"/>
</dbReference>
<dbReference type="Pfam" id="PF20826">
    <property type="entry name" value="PHD_5"/>
    <property type="match status" value="1"/>
</dbReference>
<evidence type="ECO:0000256" key="1">
    <source>
        <dbReference type="ARBA" id="ARBA00004123"/>
    </source>
</evidence>
<evidence type="ECO:0000256" key="5">
    <source>
        <dbReference type="ARBA" id="ARBA00022833"/>
    </source>
</evidence>
<dbReference type="GO" id="GO:0006357">
    <property type="term" value="P:regulation of transcription by RNA polymerase II"/>
    <property type="evidence" value="ECO:0007669"/>
    <property type="project" value="TreeGrafter"/>
</dbReference>
<evidence type="ECO:0000256" key="10">
    <source>
        <dbReference type="SAM" id="MobiDB-lite"/>
    </source>
</evidence>
<evidence type="ECO:0000259" key="12">
    <source>
        <dbReference type="PROSITE" id="PS50950"/>
    </source>
</evidence>
<dbReference type="CDD" id="cd20104">
    <property type="entry name" value="MBT_PHF20L1-like"/>
    <property type="match status" value="1"/>
</dbReference>
<dbReference type="InterPro" id="IPR001739">
    <property type="entry name" value="Methyl_CpG_DNA-bd"/>
</dbReference>
<evidence type="ECO:0000313" key="14">
    <source>
        <dbReference type="EMBL" id="JAB55388.1"/>
    </source>
</evidence>
<dbReference type="SMART" id="SM00249">
    <property type="entry name" value="PHD"/>
    <property type="match status" value="1"/>
</dbReference>
<comment type="subcellular location">
    <subcellularLocation>
        <location evidence="1">Nucleus</location>
    </subcellularLocation>
</comment>
<dbReference type="GO" id="GO:0003677">
    <property type="term" value="F:DNA binding"/>
    <property type="evidence" value="ECO:0007669"/>
    <property type="project" value="UniProtKB-UniRule"/>
</dbReference>
<dbReference type="SMART" id="SM00333">
    <property type="entry name" value="TUDOR"/>
    <property type="match status" value="2"/>
</dbReference>
<dbReference type="Gene3D" id="2.30.30.140">
    <property type="match status" value="2"/>
</dbReference>
<dbReference type="SUPFAM" id="SSF54171">
    <property type="entry name" value="DNA-binding domain"/>
    <property type="match status" value="1"/>
</dbReference>
<dbReference type="PANTHER" id="PTHR15856">
    <property type="entry name" value="PHD FINGER PROTEIN 20-RELATED"/>
    <property type="match status" value="1"/>
</dbReference>
<protein>
    <submittedName>
        <fullName evidence="14">Putative mbd-r2</fullName>
    </submittedName>
</protein>
<dbReference type="InterPro" id="IPR038441">
    <property type="entry name" value="THAP_Znf_sf"/>
</dbReference>
<accession>U5ET92</accession>
<sequence length="1157" mass="130822">MGVRKCVINGCQSSTARDVDRGVTFHKFPINPEVCKKWVEACRVSQTLKLTKSVNVCSRHFLKADFQDFKGTKYILKKEGVPSIFPWTTIGNEEVAIKQENVAATSMTTITTTNQMQEKPDNSPSVVAEPPKKVARKLSNSNKDKAEKKLSVSPRKHSSNSNMNTNTTMYLPGTEIEAEDFNSKWHKARVIEVDSEDREYLIHFENNHDEWISMNSVRLRPLQQEVKQNPIDMTNIKVEPTPTPSDGRHAVGDKVYARWSDSRKFPATIQKVLDDDHYEVLFDDGFVKVVKAIHVTLKWGKTDIKSTPSPAVQQQPLIPAQIAAEVLNPFKPNMEDFANLPEIPKDGEWCCHWVNDFPIGEESFIDVKDGRIFSTIVQDWRLPPGWVKHIYQRISAYGKMDIILVSPAGRIFRSRNDFKTYADETGEAMDPNIYDFALHKRRSKELGFYNYTDEYKQTIQTDFSLRSSLIADKISSTAMTKDEVTIGGLKVTLKNNLYYCPQEDCNKTFRKENLLKIHIKHYHKPLAKDFGEFPTMTDLAAQRSTVESEIEQPQVLSRKPLNLPSTEIATNVATEIVTQVVTPTAEVPVFTPKEKPTTKRTSSGASRPRIKKEKIDKSFSAEAVSLATGGQPMETKADEIQPSKLEQKLPEENSTILIKTEKEITTTKPPVVTGDSVKLVEYFDPEQMITTHAVGKTQSNESGPLLVPLETQPTTSLIAPIAPPISAKNQNSKPTKSATKIKLFGGKRRKTSKLLQKRQQQSKTLKPVIRKKRGPKPKSKKIAAMSLENTFNDSDETRHSFGVNDSLLKQQMLYQQLQHQQQLYNDNNTETSQNTNTSICGIYGDDSTTMYSGSNLLYQTPQNSNFINENGEVIKIVRMKEEEIINCICNFGEEDGLMIQCELCLCWQHGICNGFEKDTQVPDKYVCFICRHPQRGRLSKKYIHDQDWLYEGKLPVANYHAANQKHSARFDILKQSHMLTGNLLDLKRFMHSLKVKINISRRKDHPKMYLWSKKWDKSPPKVGQQSSTGISGLLKNIKEEKSEVKEDEEVNTPIIPQPEAAIDSSECQAILLGHIQKQQSIAMSRLQTIEAQIIALEALDDKANILESPSSSKSYPKSKQVIQMLINDLGKMQKLADIHGQSIPPPPLPLPQSTAPQ</sequence>
<dbReference type="SMART" id="SM00980">
    <property type="entry name" value="THAP"/>
    <property type="match status" value="1"/>
</dbReference>
<feature type="region of interest" description="Disordered" evidence="10">
    <location>
        <begin position="1138"/>
        <end position="1157"/>
    </location>
</feature>